<dbReference type="EMBL" id="CP021780">
    <property type="protein sequence ID" value="ASA21174.1"/>
    <property type="molecule type" value="Genomic_DNA"/>
</dbReference>
<protein>
    <submittedName>
        <fullName evidence="2">PilZ domain-containing protein</fullName>
    </submittedName>
</protein>
<reference evidence="2 3" key="1">
    <citation type="submission" date="2017-06" db="EMBL/GenBank/DDBJ databases">
        <title>Complete genome sequence of Paenibacillus donghaensis KCTC 13049T isolated from East Sea sediment, South Korea.</title>
        <authorList>
            <person name="Jung B.K."/>
            <person name="Hong S.-J."/>
            <person name="Shin J.-H."/>
        </authorList>
    </citation>
    <scope>NUCLEOTIDE SEQUENCE [LARGE SCALE GENOMIC DNA]</scope>
    <source>
        <strain evidence="2 3">KCTC 13049</strain>
    </source>
</reference>
<evidence type="ECO:0000313" key="3">
    <source>
        <dbReference type="Proteomes" id="UP000249890"/>
    </source>
</evidence>
<dbReference type="OrthoDB" id="2354159at2"/>
<dbReference type="Pfam" id="PF07238">
    <property type="entry name" value="PilZ"/>
    <property type="match status" value="1"/>
</dbReference>
<gene>
    <name evidence="2" type="ORF">B9T62_10470</name>
</gene>
<dbReference type="Gene3D" id="2.40.10.220">
    <property type="entry name" value="predicted glycosyltransferase like domains"/>
    <property type="match status" value="1"/>
</dbReference>
<dbReference type="GO" id="GO:0035438">
    <property type="term" value="F:cyclic-di-GMP binding"/>
    <property type="evidence" value="ECO:0007669"/>
    <property type="project" value="InterPro"/>
</dbReference>
<accession>A0A2Z2K7R7</accession>
<evidence type="ECO:0000313" key="2">
    <source>
        <dbReference type="EMBL" id="ASA21174.1"/>
    </source>
</evidence>
<dbReference type="InterPro" id="IPR009875">
    <property type="entry name" value="PilZ_domain"/>
</dbReference>
<name>A0A2Z2K7R7_9BACL</name>
<sequence>MTTNRRTEPFRYDLVEPASFELYILSINGNNVPSKPVSALLHDISRSGCRLSLLLNMQAEQNQIRVGMEMVLHEEPIYLEGTLKWNFEKDSRFHYGVQLDIPEHDRDRLPRELRLLAGERKIIVR</sequence>
<dbReference type="AlphaFoldDB" id="A0A2Z2K7R7"/>
<organism evidence="2 3">
    <name type="scientific">Paenibacillus donghaensis</name>
    <dbReference type="NCBI Taxonomy" id="414771"/>
    <lineage>
        <taxon>Bacteria</taxon>
        <taxon>Bacillati</taxon>
        <taxon>Bacillota</taxon>
        <taxon>Bacilli</taxon>
        <taxon>Bacillales</taxon>
        <taxon>Paenibacillaceae</taxon>
        <taxon>Paenibacillus</taxon>
    </lineage>
</organism>
<evidence type="ECO:0000259" key="1">
    <source>
        <dbReference type="Pfam" id="PF07238"/>
    </source>
</evidence>
<dbReference type="KEGG" id="pdh:B9T62_10470"/>
<feature type="domain" description="PilZ" evidence="1">
    <location>
        <begin position="35"/>
        <end position="111"/>
    </location>
</feature>
<keyword evidence="3" id="KW-1185">Reference proteome</keyword>
<dbReference type="RefSeq" id="WP_087915187.1">
    <property type="nucleotide sequence ID" value="NZ_CP021780.1"/>
</dbReference>
<proteinExistence type="predicted"/>
<dbReference type="SUPFAM" id="SSF141371">
    <property type="entry name" value="PilZ domain-like"/>
    <property type="match status" value="1"/>
</dbReference>
<dbReference type="Proteomes" id="UP000249890">
    <property type="component" value="Chromosome"/>
</dbReference>